<keyword evidence="5 6" id="KW-0472">Membrane</keyword>
<keyword evidence="2" id="KW-1003">Cell membrane</keyword>
<accession>A0A6V8KMC7</accession>
<feature type="transmembrane region" description="Helical" evidence="6">
    <location>
        <begin position="24"/>
        <end position="46"/>
    </location>
</feature>
<evidence type="ECO:0000256" key="1">
    <source>
        <dbReference type="ARBA" id="ARBA00004651"/>
    </source>
</evidence>
<evidence type="ECO:0000256" key="4">
    <source>
        <dbReference type="ARBA" id="ARBA00022989"/>
    </source>
</evidence>
<organism evidence="7 8">
    <name type="scientific">Phytohabitans houttuyneae</name>
    <dbReference type="NCBI Taxonomy" id="1076126"/>
    <lineage>
        <taxon>Bacteria</taxon>
        <taxon>Bacillati</taxon>
        <taxon>Actinomycetota</taxon>
        <taxon>Actinomycetes</taxon>
        <taxon>Micromonosporales</taxon>
        <taxon>Micromonosporaceae</taxon>
    </lineage>
</organism>
<comment type="subcellular location">
    <subcellularLocation>
        <location evidence="1">Cell membrane</location>
        <topology evidence="1">Multi-pass membrane protein</topology>
    </subcellularLocation>
</comment>
<evidence type="ECO:0000256" key="6">
    <source>
        <dbReference type="SAM" id="Phobius"/>
    </source>
</evidence>
<evidence type="ECO:0000256" key="2">
    <source>
        <dbReference type="ARBA" id="ARBA00022475"/>
    </source>
</evidence>
<sequence length="269" mass="27772">MRAVAAAAARRLRGRDVALHAAAVTFYGAVAVVPVVLLATWLAGLVGGAERVRRLGGYAVDALPTAIGADRVVAALLRAGLDLTPMLALAALLPATFYGEGLRRAFASIAGSGGAQRLIGWRGRLRLVPLLALTPALLLAVLATLPLTTRLVGRGGWSGVLGVVLSFLACWLALTPVLFWVYRVVAPGDTGWPATALVGSFTAANISGFLHGLVLFAALPLDLGLPFGGLDAVGAAVALLLWLYLFHVIVLVGYATTLAAASPDVTRDR</sequence>
<name>A0A6V8KMC7_9ACTN</name>
<dbReference type="Proteomes" id="UP000482800">
    <property type="component" value="Unassembled WGS sequence"/>
</dbReference>
<evidence type="ECO:0000313" key="8">
    <source>
        <dbReference type="Proteomes" id="UP000482800"/>
    </source>
</evidence>
<gene>
    <name evidence="7" type="ORF">Phou_070470</name>
</gene>
<keyword evidence="4 6" id="KW-1133">Transmembrane helix</keyword>
<keyword evidence="3 6" id="KW-0812">Transmembrane</keyword>
<reference evidence="7 8" key="2">
    <citation type="submission" date="2020-03" db="EMBL/GenBank/DDBJ databases">
        <authorList>
            <person name="Ichikawa N."/>
            <person name="Kimura A."/>
            <person name="Kitahashi Y."/>
            <person name="Uohara A."/>
        </authorList>
    </citation>
    <scope>NUCLEOTIDE SEQUENCE [LARGE SCALE GENOMIC DNA]</scope>
    <source>
        <strain evidence="7 8">NBRC 108639</strain>
    </source>
</reference>
<dbReference type="AlphaFoldDB" id="A0A6V8KMC7"/>
<dbReference type="InterPro" id="IPR017039">
    <property type="entry name" value="Virul_fac_BrkB"/>
</dbReference>
<keyword evidence="8" id="KW-1185">Reference proteome</keyword>
<reference evidence="7 8" key="1">
    <citation type="submission" date="2020-03" db="EMBL/GenBank/DDBJ databases">
        <title>Whole genome shotgun sequence of Phytohabitans houttuyneae NBRC 108639.</title>
        <authorList>
            <person name="Komaki H."/>
            <person name="Tamura T."/>
        </authorList>
    </citation>
    <scope>NUCLEOTIDE SEQUENCE [LARGE SCALE GENOMIC DNA]</scope>
    <source>
        <strain evidence="7 8">NBRC 108639</strain>
    </source>
</reference>
<feature type="transmembrane region" description="Helical" evidence="6">
    <location>
        <begin position="159"/>
        <end position="182"/>
    </location>
</feature>
<evidence type="ECO:0008006" key="9">
    <source>
        <dbReference type="Google" id="ProtNLM"/>
    </source>
</evidence>
<dbReference type="EMBL" id="BLPF01000002">
    <property type="protein sequence ID" value="GFJ82867.1"/>
    <property type="molecule type" value="Genomic_DNA"/>
</dbReference>
<dbReference type="Pfam" id="PF03631">
    <property type="entry name" value="Virul_fac_BrkB"/>
    <property type="match status" value="1"/>
</dbReference>
<proteinExistence type="predicted"/>
<evidence type="ECO:0000313" key="7">
    <source>
        <dbReference type="EMBL" id="GFJ82867.1"/>
    </source>
</evidence>
<evidence type="ECO:0000256" key="5">
    <source>
        <dbReference type="ARBA" id="ARBA00023136"/>
    </source>
</evidence>
<feature type="transmembrane region" description="Helical" evidence="6">
    <location>
        <begin position="239"/>
        <end position="261"/>
    </location>
</feature>
<feature type="transmembrane region" description="Helical" evidence="6">
    <location>
        <begin position="127"/>
        <end position="147"/>
    </location>
</feature>
<evidence type="ECO:0000256" key="3">
    <source>
        <dbReference type="ARBA" id="ARBA00022692"/>
    </source>
</evidence>
<comment type="caution">
    <text evidence="7">The sequence shown here is derived from an EMBL/GenBank/DDBJ whole genome shotgun (WGS) entry which is preliminary data.</text>
</comment>
<feature type="transmembrane region" description="Helical" evidence="6">
    <location>
        <begin position="194"/>
        <end position="219"/>
    </location>
</feature>
<dbReference type="GO" id="GO:0005886">
    <property type="term" value="C:plasma membrane"/>
    <property type="evidence" value="ECO:0007669"/>
    <property type="project" value="UniProtKB-SubCell"/>
</dbReference>
<protein>
    <recommendedName>
        <fullName evidence="9">YihY/virulence factor BrkB family protein</fullName>
    </recommendedName>
</protein>